<sequence length="78" mass="8689">MLPTSITTTITTLTTITLPLIYKCHLYYHDHHRFIPNLMPCPAIPSSCIVAAAPSLPRILRGVDPLEIIPLNPNDSHF</sequence>
<dbReference type="Proteomes" id="UP000324222">
    <property type="component" value="Unassembled WGS sequence"/>
</dbReference>
<evidence type="ECO:0000313" key="2">
    <source>
        <dbReference type="Proteomes" id="UP000324222"/>
    </source>
</evidence>
<accession>A0A5B7I4Q1</accession>
<organism evidence="1 2">
    <name type="scientific">Portunus trituberculatus</name>
    <name type="common">Swimming crab</name>
    <name type="synonym">Neptunus trituberculatus</name>
    <dbReference type="NCBI Taxonomy" id="210409"/>
    <lineage>
        <taxon>Eukaryota</taxon>
        <taxon>Metazoa</taxon>
        <taxon>Ecdysozoa</taxon>
        <taxon>Arthropoda</taxon>
        <taxon>Crustacea</taxon>
        <taxon>Multicrustacea</taxon>
        <taxon>Malacostraca</taxon>
        <taxon>Eumalacostraca</taxon>
        <taxon>Eucarida</taxon>
        <taxon>Decapoda</taxon>
        <taxon>Pleocyemata</taxon>
        <taxon>Brachyura</taxon>
        <taxon>Eubrachyura</taxon>
        <taxon>Portunoidea</taxon>
        <taxon>Portunidae</taxon>
        <taxon>Portuninae</taxon>
        <taxon>Portunus</taxon>
    </lineage>
</organism>
<comment type="caution">
    <text evidence="1">The sequence shown here is derived from an EMBL/GenBank/DDBJ whole genome shotgun (WGS) entry which is preliminary data.</text>
</comment>
<keyword evidence="2" id="KW-1185">Reference proteome</keyword>
<dbReference type="AlphaFoldDB" id="A0A5B7I4Q1"/>
<reference evidence="1 2" key="1">
    <citation type="submission" date="2019-05" db="EMBL/GenBank/DDBJ databases">
        <title>Another draft genome of Portunus trituberculatus and its Hox gene families provides insights of decapod evolution.</title>
        <authorList>
            <person name="Jeong J.-H."/>
            <person name="Song I."/>
            <person name="Kim S."/>
            <person name="Choi T."/>
            <person name="Kim D."/>
            <person name="Ryu S."/>
            <person name="Kim W."/>
        </authorList>
    </citation>
    <scope>NUCLEOTIDE SEQUENCE [LARGE SCALE GENOMIC DNA]</scope>
    <source>
        <tissue evidence="1">Muscle</tissue>
    </source>
</reference>
<evidence type="ECO:0000313" key="1">
    <source>
        <dbReference type="EMBL" id="MPC77283.1"/>
    </source>
</evidence>
<dbReference type="EMBL" id="VSRR010045474">
    <property type="protein sequence ID" value="MPC77283.1"/>
    <property type="molecule type" value="Genomic_DNA"/>
</dbReference>
<proteinExistence type="predicted"/>
<name>A0A5B7I4Q1_PORTR</name>
<protein>
    <submittedName>
        <fullName evidence="1">Uncharacterized protein</fullName>
    </submittedName>
</protein>
<gene>
    <name evidence="1" type="ORF">E2C01_071734</name>
</gene>